<comment type="similarity">
    <text evidence="1 4 5">Belongs to the glutamine synthetase family.</text>
</comment>
<dbReference type="EMBL" id="JAYGHX010000001">
    <property type="protein sequence ID" value="MEA5390052.1"/>
    <property type="molecule type" value="Genomic_DNA"/>
</dbReference>
<keyword evidence="8" id="KW-1185">Reference proteome</keyword>
<dbReference type="InterPro" id="IPR014746">
    <property type="entry name" value="Gln_synth/guanido_kin_cat_dom"/>
</dbReference>
<feature type="domain" description="GS catalytic" evidence="6">
    <location>
        <begin position="114"/>
        <end position="450"/>
    </location>
</feature>
<dbReference type="InterPro" id="IPR036651">
    <property type="entry name" value="Gln_synt_N_sf"/>
</dbReference>
<keyword evidence="2" id="KW-0436">Ligase</keyword>
<evidence type="ECO:0000313" key="8">
    <source>
        <dbReference type="Proteomes" id="UP001304461"/>
    </source>
</evidence>
<gene>
    <name evidence="7" type="ORF">VB738_02140</name>
</gene>
<evidence type="ECO:0000256" key="3">
    <source>
        <dbReference type="ARBA" id="ARBA00045640"/>
    </source>
</evidence>
<evidence type="ECO:0000256" key="2">
    <source>
        <dbReference type="ARBA" id="ARBA00022598"/>
    </source>
</evidence>
<dbReference type="Gene3D" id="3.30.590.10">
    <property type="entry name" value="Glutamine synthetase/guanido kinase, catalytic domain"/>
    <property type="match status" value="1"/>
</dbReference>
<protein>
    <submittedName>
        <fullName evidence="7">Glutamine synthetase</fullName>
    </submittedName>
</protein>
<evidence type="ECO:0000256" key="4">
    <source>
        <dbReference type="PROSITE-ProRule" id="PRU01331"/>
    </source>
</evidence>
<sequence>MSIPPAPMAAALAAQGIRWVAITWVNHAGAPLVKVVPLAGFEAAVAVGLGFSPVSDAFGTDGGIAAGHRLARPDGDLRLRADPAALAPLEPASGWAWAPGERFERSGVPYAGDQRHLCRRQMEQLRRAGVELRAGFELEWLVATPATDGTPAPAIPGGPYGADRLVEGLDYATALLEALEAAGLPWLQFHPEYGASQFELSLAPGSALEAADRLVQAKLLIQRLTRRFGWRCSFSPKPSLGRVGNGGHLHLSVRQGGTALLEGGDGEAGLSDAGAGVLAALLEELPALLALACPLAVSYRRLAPGSWSAPFQVWGVENREAALRLVPAAADGAPAHLELKVADLAANPYLLLGAVQAVVADGLARARPLPPPVSGDPSLLPTGTAAPLPASLAAAAAAFAASDLLRQALGEALHGSLCDSQAAEVRRAAGCSEAELVAAAAWWPVVGGID</sequence>
<evidence type="ECO:0000256" key="1">
    <source>
        <dbReference type="ARBA" id="ARBA00009897"/>
    </source>
</evidence>
<dbReference type="PANTHER" id="PTHR43785">
    <property type="entry name" value="GAMMA-GLUTAMYLPUTRESCINE SYNTHETASE"/>
    <property type="match status" value="1"/>
</dbReference>
<accession>A0ABU5RQN2</accession>
<evidence type="ECO:0000313" key="7">
    <source>
        <dbReference type="EMBL" id="MEA5390052.1"/>
    </source>
</evidence>
<comment type="caution">
    <text evidence="7">The sequence shown here is derived from an EMBL/GenBank/DDBJ whole genome shotgun (WGS) entry which is preliminary data.</text>
</comment>
<dbReference type="InterPro" id="IPR008146">
    <property type="entry name" value="Gln_synth_cat_dom"/>
</dbReference>
<evidence type="ECO:0000259" key="6">
    <source>
        <dbReference type="PROSITE" id="PS51987"/>
    </source>
</evidence>
<organism evidence="7 8">
    <name type="scientific">Cyanobium gracile UHCC 0139</name>
    <dbReference type="NCBI Taxonomy" id="3110308"/>
    <lineage>
        <taxon>Bacteria</taxon>
        <taxon>Bacillati</taxon>
        <taxon>Cyanobacteriota</taxon>
        <taxon>Cyanophyceae</taxon>
        <taxon>Synechococcales</taxon>
        <taxon>Prochlorococcaceae</taxon>
        <taxon>Cyanobium</taxon>
    </lineage>
</organism>
<evidence type="ECO:0000256" key="5">
    <source>
        <dbReference type="RuleBase" id="RU000384"/>
    </source>
</evidence>
<dbReference type="Pfam" id="PF00120">
    <property type="entry name" value="Gln-synt_C"/>
    <property type="match status" value="1"/>
</dbReference>
<dbReference type="RefSeq" id="WP_323304171.1">
    <property type="nucleotide sequence ID" value="NZ_JAYGHX010000001.1"/>
</dbReference>
<dbReference type="Gene3D" id="3.10.20.70">
    <property type="entry name" value="Glutamine synthetase, N-terminal domain"/>
    <property type="match status" value="1"/>
</dbReference>
<dbReference type="Proteomes" id="UP001304461">
    <property type="component" value="Unassembled WGS sequence"/>
</dbReference>
<dbReference type="PROSITE" id="PS51987">
    <property type="entry name" value="GS_CATALYTIC"/>
    <property type="match status" value="1"/>
</dbReference>
<comment type="function">
    <text evidence="3">Involved in nitrogen metabolism via ammonium assimilation. Catalyzes the ATP-dependent biosynthesis of glutamine from glutamate and ammonia.</text>
</comment>
<proteinExistence type="inferred from homology"/>
<name>A0ABU5RQN2_9CYAN</name>
<dbReference type="SUPFAM" id="SSF55931">
    <property type="entry name" value="Glutamine synthetase/guanido kinase"/>
    <property type="match status" value="1"/>
</dbReference>
<dbReference type="SMART" id="SM01230">
    <property type="entry name" value="Gln-synt_C"/>
    <property type="match status" value="1"/>
</dbReference>
<dbReference type="PANTHER" id="PTHR43785:SF12">
    <property type="entry name" value="TYPE-1 GLUTAMINE SYNTHETASE 2"/>
    <property type="match status" value="1"/>
</dbReference>
<reference evidence="7 8" key="1">
    <citation type="submission" date="2023-12" db="EMBL/GenBank/DDBJ databases">
        <title>Baltic Sea Cyanobacteria.</title>
        <authorList>
            <person name="Delbaje E."/>
            <person name="Fewer D.P."/>
            <person name="Shishido T.K."/>
        </authorList>
    </citation>
    <scope>NUCLEOTIDE SEQUENCE [LARGE SCALE GENOMIC DNA]</scope>
    <source>
        <strain evidence="7 8">UHCC 0139</strain>
    </source>
</reference>